<keyword evidence="3" id="KW-1185">Reference proteome</keyword>
<feature type="compositionally biased region" description="Low complexity" evidence="1">
    <location>
        <begin position="466"/>
        <end position="476"/>
    </location>
</feature>
<evidence type="ECO:0000313" key="2">
    <source>
        <dbReference type="EMBL" id="OQO14365.1"/>
    </source>
</evidence>
<dbReference type="AlphaFoldDB" id="A0A1V8TSM5"/>
<organism evidence="2 3">
    <name type="scientific">Cryoendolithus antarcticus</name>
    <dbReference type="NCBI Taxonomy" id="1507870"/>
    <lineage>
        <taxon>Eukaryota</taxon>
        <taxon>Fungi</taxon>
        <taxon>Dikarya</taxon>
        <taxon>Ascomycota</taxon>
        <taxon>Pezizomycotina</taxon>
        <taxon>Dothideomycetes</taxon>
        <taxon>Dothideomycetidae</taxon>
        <taxon>Cladosporiales</taxon>
        <taxon>Cladosporiaceae</taxon>
        <taxon>Cryoendolithus</taxon>
    </lineage>
</organism>
<dbReference type="Proteomes" id="UP000192596">
    <property type="component" value="Unassembled WGS sequence"/>
</dbReference>
<dbReference type="InParanoid" id="A0A1V8TSM5"/>
<feature type="compositionally biased region" description="Basic and acidic residues" evidence="1">
    <location>
        <begin position="44"/>
        <end position="55"/>
    </location>
</feature>
<feature type="region of interest" description="Disordered" evidence="1">
    <location>
        <begin position="455"/>
        <end position="498"/>
    </location>
</feature>
<comment type="caution">
    <text evidence="2">The sequence shown here is derived from an EMBL/GenBank/DDBJ whole genome shotgun (WGS) entry which is preliminary data.</text>
</comment>
<feature type="region of interest" description="Disordered" evidence="1">
    <location>
        <begin position="1"/>
        <end position="91"/>
    </location>
</feature>
<gene>
    <name evidence="2" type="ORF">B0A48_01241</name>
</gene>
<feature type="region of interest" description="Disordered" evidence="1">
    <location>
        <begin position="594"/>
        <end position="639"/>
    </location>
</feature>
<dbReference type="OrthoDB" id="5432at2759"/>
<proteinExistence type="predicted"/>
<evidence type="ECO:0000256" key="1">
    <source>
        <dbReference type="SAM" id="MobiDB-lite"/>
    </source>
</evidence>
<dbReference type="EMBL" id="NAJO01000002">
    <property type="protein sequence ID" value="OQO14365.1"/>
    <property type="molecule type" value="Genomic_DNA"/>
</dbReference>
<sequence>MTSTYPDPQYTGQWSIDQPPGGYVQAGPDAEPSLDQHTQPIDGESLRATESEDATRNATLTAPVNAPSAVPGVSAQRTSRGGAPKATPAERQKIKDRWLSACYVPRTSAPRDLRPFATDELQQSYPPEVKMPPIIGSWLMYPNKRIKYNPFPDNIDATRLKLFKMEQPVLLKNSQEIADLLPHVTNFWRRSVGRVYVAENGTQVESWGCRSTKPMERKTRSVGKGLRVKARRVTMFEEQERCKLRLRVLSFTDHAGIGKEHAHWGVHCHCIPEWVYISRECAPGIEHTHGTAIMEKYRKSDAMLYFGRLKVEEGYGYGAVEDWLRKEFPGATEQIQYVTKTDIANMTRPWRQKHPTHPLTLKVEPDTEEVSIMKVLVDAVVEAPEDDIRTVLRELCKDSEEMTNVILGMLEKRKSDRNEEAAAAATVDAVMDDDPVEEATQTPWQLTEGALKTLPFPGFPRKFAPSESESSGLEDGSSSRKRARGKGPEGLKPRQLPVLPNGLQMQSSALHLAQQPQLHGDDSLVQTAQMSLTDGTMPNIARMQTCSAYDPALSIPANPYAQPAVAASPQMEPTTADRRLSQAFYSVTSIPVSPSVDCTMPDQEADSGRRPLGRGGIAEGVQQERPSWAQPTSVVPEKP</sequence>
<accession>A0A1V8TSM5</accession>
<name>A0A1V8TSM5_9PEZI</name>
<protein>
    <submittedName>
        <fullName evidence="2">Uncharacterized protein</fullName>
    </submittedName>
</protein>
<feature type="compositionally biased region" description="Polar residues" evidence="1">
    <location>
        <begin position="1"/>
        <end position="16"/>
    </location>
</feature>
<evidence type="ECO:0000313" key="3">
    <source>
        <dbReference type="Proteomes" id="UP000192596"/>
    </source>
</evidence>
<reference evidence="3" key="1">
    <citation type="submission" date="2017-03" db="EMBL/GenBank/DDBJ databases">
        <title>Genomes of endolithic fungi from Antarctica.</title>
        <authorList>
            <person name="Coleine C."/>
            <person name="Masonjones S."/>
            <person name="Stajich J.E."/>
        </authorList>
    </citation>
    <scope>NUCLEOTIDE SEQUENCE [LARGE SCALE GENOMIC DNA]</scope>
    <source>
        <strain evidence="3">CCFEE 5527</strain>
    </source>
</reference>